<accession>A0A2D0KP82</accession>
<dbReference type="RefSeq" id="WP_099125068.1">
    <property type="nucleotide sequence ID" value="NZ_CAWNRH010000090.1"/>
</dbReference>
<dbReference type="NCBIfam" id="TIGR03344">
    <property type="entry name" value="VI_effect_Hcp1"/>
    <property type="match status" value="1"/>
</dbReference>
<reference evidence="1 2" key="1">
    <citation type="journal article" date="2017" name="Nat. Microbiol.">
        <title>Natural product diversity associated with the nematode symbionts Photorhabdus and Xenorhabdus.</title>
        <authorList>
            <person name="Tobias N.J."/>
            <person name="Wolff H."/>
            <person name="Djahanschiri B."/>
            <person name="Grundmann F."/>
            <person name="Kronenwerth M."/>
            <person name="Shi Y.M."/>
            <person name="Simonyi S."/>
            <person name="Grun P."/>
            <person name="Shapiro-Ilan D."/>
            <person name="Pidot S.J."/>
            <person name="Stinear T.P."/>
            <person name="Ebersberger I."/>
            <person name="Bode H.B."/>
        </authorList>
    </citation>
    <scope>NUCLEOTIDE SEQUENCE [LARGE SCALE GENOMIC DNA]</scope>
    <source>
        <strain evidence="1 2">DSM 17904</strain>
    </source>
</reference>
<organism evidence="1 2">
    <name type="scientific">Xenorhabdus stockiae</name>
    <dbReference type="NCBI Taxonomy" id="351614"/>
    <lineage>
        <taxon>Bacteria</taxon>
        <taxon>Pseudomonadati</taxon>
        <taxon>Pseudomonadota</taxon>
        <taxon>Gammaproteobacteria</taxon>
        <taxon>Enterobacterales</taxon>
        <taxon>Morganellaceae</taxon>
        <taxon>Xenorhabdus</taxon>
    </lineage>
</organism>
<proteinExistence type="predicted"/>
<evidence type="ECO:0000313" key="1">
    <source>
        <dbReference type="EMBL" id="PHM65226.1"/>
    </source>
</evidence>
<evidence type="ECO:0000313" key="2">
    <source>
        <dbReference type="Proteomes" id="UP000222366"/>
    </source>
</evidence>
<protein>
    <recommendedName>
        <fullName evidence="3">HcpA-like protein</fullName>
    </recommendedName>
</protein>
<dbReference type="AlphaFoldDB" id="A0A2D0KP82"/>
<dbReference type="PANTHER" id="PTHR34319">
    <property type="entry name" value="MAJOR EXPORTED PROTEIN"/>
    <property type="match status" value="1"/>
</dbReference>
<comment type="caution">
    <text evidence="1">The sequence shown here is derived from an EMBL/GenBank/DDBJ whole genome shotgun (WGS) entry which is preliminary data.</text>
</comment>
<dbReference type="Pfam" id="PF05638">
    <property type="entry name" value="T6SS_HCP"/>
    <property type="match status" value="1"/>
</dbReference>
<dbReference type="Gene3D" id="2.30.110.20">
    <property type="entry name" value="Hcp1-like"/>
    <property type="match status" value="1"/>
</dbReference>
<evidence type="ECO:0008006" key="3">
    <source>
        <dbReference type="Google" id="ProtNLM"/>
    </source>
</evidence>
<gene>
    <name evidence="1" type="ORF">Xsto_02208</name>
</gene>
<dbReference type="Proteomes" id="UP000222366">
    <property type="component" value="Unassembled WGS sequence"/>
</dbReference>
<name>A0A2D0KP82_9GAMM</name>
<sequence>MANLIYLTLKGDKQGLISAGCSSLDSIGNKYQIGNEDKIFVIEFNSSITREQNVTHHPIDFIKPIDKSSPLILIAISNNEKLTLEFEFFRTTQNGSQEKYYSILIQGASIVDYSTRYPHNINHAGAQPEEYVSVNYNDITCRHHSAGTSGYSIKEDRIY</sequence>
<keyword evidence="2" id="KW-1185">Reference proteome</keyword>
<dbReference type="InterPro" id="IPR036624">
    <property type="entry name" value="Hcp1-lik_sf"/>
</dbReference>
<dbReference type="EMBL" id="NJAJ01000018">
    <property type="protein sequence ID" value="PHM65226.1"/>
    <property type="molecule type" value="Genomic_DNA"/>
</dbReference>
<dbReference type="SUPFAM" id="SSF141452">
    <property type="entry name" value="Hcp1-like"/>
    <property type="match status" value="1"/>
</dbReference>
<dbReference type="InterPro" id="IPR008514">
    <property type="entry name" value="T6SS_Hcp"/>
</dbReference>
<dbReference type="PANTHER" id="PTHR34319:SF7">
    <property type="entry name" value="HNH ENDONUCLEASE DOMAIN-CONTAINING PROTEIN"/>
    <property type="match status" value="1"/>
</dbReference>
<dbReference type="InterPro" id="IPR052947">
    <property type="entry name" value="T6SS_Hcp1_domain"/>
</dbReference>